<dbReference type="Proteomes" id="UP000492821">
    <property type="component" value="Unassembled WGS sequence"/>
</dbReference>
<dbReference type="WBParaSite" id="Pan_g17741.t1">
    <property type="protein sequence ID" value="Pan_g17741.t1"/>
    <property type="gene ID" value="Pan_g17741"/>
</dbReference>
<reference evidence="2" key="2">
    <citation type="submission" date="2020-10" db="UniProtKB">
        <authorList>
            <consortium name="WormBaseParasite"/>
        </authorList>
    </citation>
    <scope>IDENTIFICATION</scope>
</reference>
<evidence type="ECO:0000313" key="1">
    <source>
        <dbReference type="Proteomes" id="UP000492821"/>
    </source>
</evidence>
<evidence type="ECO:0000313" key="2">
    <source>
        <dbReference type="WBParaSite" id="Pan_g17741.t1"/>
    </source>
</evidence>
<protein>
    <submittedName>
        <fullName evidence="2">DM10 domain-containing protein</fullName>
    </submittedName>
</protein>
<dbReference type="AlphaFoldDB" id="A0A7E4V941"/>
<accession>A0A7E4V941</accession>
<proteinExistence type="predicted"/>
<organism evidence="1 2">
    <name type="scientific">Panagrellus redivivus</name>
    <name type="common">Microworm</name>
    <dbReference type="NCBI Taxonomy" id="6233"/>
    <lineage>
        <taxon>Eukaryota</taxon>
        <taxon>Metazoa</taxon>
        <taxon>Ecdysozoa</taxon>
        <taxon>Nematoda</taxon>
        <taxon>Chromadorea</taxon>
        <taxon>Rhabditida</taxon>
        <taxon>Tylenchina</taxon>
        <taxon>Panagrolaimomorpha</taxon>
        <taxon>Panagrolaimoidea</taxon>
        <taxon>Panagrolaimidae</taxon>
        <taxon>Panagrellus</taxon>
    </lineage>
</organism>
<keyword evidence="1" id="KW-1185">Reference proteome</keyword>
<name>A0A7E4V941_PANRE</name>
<reference evidence="1" key="1">
    <citation type="journal article" date="2013" name="Genetics">
        <title>The draft genome and transcriptome of Panagrellus redivivus are shaped by the harsh demands of a free-living lifestyle.</title>
        <authorList>
            <person name="Srinivasan J."/>
            <person name="Dillman A.R."/>
            <person name="Macchietto M.G."/>
            <person name="Heikkinen L."/>
            <person name="Lakso M."/>
            <person name="Fracchia K.M."/>
            <person name="Antoshechkin I."/>
            <person name="Mortazavi A."/>
            <person name="Wong G."/>
            <person name="Sternberg P.W."/>
        </authorList>
    </citation>
    <scope>NUCLEOTIDE SEQUENCE [LARGE SCALE GENOMIC DNA]</scope>
    <source>
        <strain evidence="1">MT8872</strain>
    </source>
</reference>
<sequence>MSLEAKIKRLVAGNKIRFDAPRQPREFRMQTPAEIEAQLADFWGPDFPESALRITPRPQLHQHIMQFHGQTPKHRPYLYPHYGHAFTGRTAKRVLNSIVGPDADFLGEFLFQKKIVRKIGFGRVNGIISDDTLYRIDQKTLFLRYDEIVNGDFPEETGYFERRAAMLHDSQS</sequence>